<evidence type="ECO:0000313" key="2">
    <source>
        <dbReference type="EMBL" id="KAK4539274.1"/>
    </source>
</evidence>
<dbReference type="InterPro" id="IPR032675">
    <property type="entry name" value="LRR_dom_sf"/>
</dbReference>
<dbReference type="SUPFAM" id="SSF53098">
    <property type="entry name" value="Ribonuclease H-like"/>
    <property type="match status" value="1"/>
</dbReference>
<evidence type="ECO:0000256" key="1">
    <source>
        <dbReference type="SAM" id="MobiDB-lite"/>
    </source>
</evidence>
<dbReference type="Gene3D" id="3.30.420.10">
    <property type="entry name" value="Ribonuclease H-like superfamily/Ribonuclease H"/>
    <property type="match status" value="1"/>
</dbReference>
<dbReference type="InterPro" id="IPR036397">
    <property type="entry name" value="RNaseH_sf"/>
</dbReference>
<gene>
    <name evidence="2" type="ORF">LTR36_000828</name>
</gene>
<feature type="region of interest" description="Disordered" evidence="1">
    <location>
        <begin position="474"/>
        <end position="503"/>
    </location>
</feature>
<feature type="compositionally biased region" description="Acidic residues" evidence="1">
    <location>
        <begin position="489"/>
        <end position="503"/>
    </location>
</feature>
<dbReference type="Proteomes" id="UP001324427">
    <property type="component" value="Unassembled WGS sequence"/>
</dbReference>
<protein>
    <submittedName>
        <fullName evidence="2">Uncharacterized protein</fullName>
    </submittedName>
</protein>
<name>A0AAV9J339_9PEZI</name>
<dbReference type="InterPro" id="IPR012337">
    <property type="entry name" value="RNaseH-like_sf"/>
</dbReference>
<sequence length="970" mass="106781">MAWNTSDVGALQGDWMLARSEAHSLGRSSSPTAASFLRPNQPWDKPRTFLEALREKYASADETQHETIYFSTKQAEEVGFDKFARRQAELRGIHVLVLDHMCIRYRPDDPDNQAIAEVCKEVTDLDIGSNLFESLDEAYAICCRLPKLRSLTLDGNRFSIPEDVPELPKASLPAIRTLSLSKTLLKWKEELAWTVGRTFPGLHTLVAHNNEWKSAEKVQLPEGLRTLDLSGNEFTALADVGCVLDGQVETLLLKNNSIATVGINGQHVVDAMPSIRELDVRRNKIDDWAFFNALAASLPNLTHLRTTGNPLYANLKSAEGKPQTSQDGYMLTMARLPGLATLNYSKITHKERLNAETYYLSQIAVEISHAAGSEAQAAAGVRARHPRWAALCEEYGEPALTRQAERRTDGLDANSLAARLVTITFASPTPTQTWTASIPQAANIYTLLGLVGKKLGVMPLKLRLVWETGEYDPVARGDGEDAPDGWCSSDDDDDDGDEEEKCEDVDVGVGGAERGYGDMVAREVELVAGTRAVGTYVEGREARVRVEVKRSIPSHIFHNDRIFKMVLEMLNPPDAVLPKAVKKLQGDELLARLKQNLKSGIASMNKNLHTFNRPSLVKDHKLDELQADLNLFFERIRTQDTERYSPNAGPTTPLPEYTVLHVCDAKCVQNMINVICDSHGTGTTASTLYLDLEGYHLGRDGTFQLLQIYCPAVSIVWLLHVAQLGAAAFNTPGAAAETLKDILESGAIAKAFWDCRGDSDALFSHHGVRLNPASVTDLQLLELASTADAKRRTKVKSLGTAVQSRIHLPYLQERAWLATKEEGGLVFSEGPRWQEKRARESVVADLLLKAGWSTVAGEREQAKQELRDGGGMLEDGWKAEEAWAIDPLPEVMERYAVGDVAVLPFLHAHLAVHPRLTPARKSAVEKETFKRIAESQAEVLREGSNDAPAGWAAGGWCEAGREAESPVGSE</sequence>
<organism evidence="2 3">
    <name type="scientific">Oleoguttula mirabilis</name>
    <dbReference type="NCBI Taxonomy" id="1507867"/>
    <lineage>
        <taxon>Eukaryota</taxon>
        <taxon>Fungi</taxon>
        <taxon>Dikarya</taxon>
        <taxon>Ascomycota</taxon>
        <taxon>Pezizomycotina</taxon>
        <taxon>Dothideomycetes</taxon>
        <taxon>Dothideomycetidae</taxon>
        <taxon>Mycosphaerellales</taxon>
        <taxon>Teratosphaeriaceae</taxon>
        <taxon>Oleoguttula</taxon>
    </lineage>
</organism>
<dbReference type="AlphaFoldDB" id="A0AAV9J339"/>
<dbReference type="EMBL" id="JAVFHQ010000104">
    <property type="protein sequence ID" value="KAK4539274.1"/>
    <property type="molecule type" value="Genomic_DNA"/>
</dbReference>
<reference evidence="2 3" key="1">
    <citation type="submission" date="2021-11" db="EMBL/GenBank/DDBJ databases">
        <title>Black yeast isolated from Biological Soil Crust.</title>
        <authorList>
            <person name="Kurbessoian T."/>
        </authorList>
    </citation>
    <scope>NUCLEOTIDE SEQUENCE [LARGE SCALE GENOMIC DNA]</scope>
    <source>
        <strain evidence="2 3">CCFEE 5522</strain>
    </source>
</reference>
<accession>A0AAV9J339</accession>
<comment type="caution">
    <text evidence="2">The sequence shown here is derived from an EMBL/GenBank/DDBJ whole genome shotgun (WGS) entry which is preliminary data.</text>
</comment>
<evidence type="ECO:0000313" key="3">
    <source>
        <dbReference type="Proteomes" id="UP001324427"/>
    </source>
</evidence>
<dbReference type="PANTHER" id="PTHR43040">
    <property type="entry name" value="RIBONUCLEASE D"/>
    <property type="match status" value="1"/>
</dbReference>
<keyword evidence="3" id="KW-1185">Reference proteome</keyword>
<feature type="region of interest" description="Disordered" evidence="1">
    <location>
        <begin position="944"/>
        <end position="970"/>
    </location>
</feature>
<proteinExistence type="predicted"/>
<feature type="compositionally biased region" description="Low complexity" evidence="1">
    <location>
        <begin position="947"/>
        <end position="958"/>
    </location>
</feature>
<dbReference type="GO" id="GO:0003676">
    <property type="term" value="F:nucleic acid binding"/>
    <property type="evidence" value="ECO:0007669"/>
    <property type="project" value="InterPro"/>
</dbReference>
<dbReference type="Gene3D" id="3.80.10.10">
    <property type="entry name" value="Ribonuclease Inhibitor"/>
    <property type="match status" value="2"/>
</dbReference>
<dbReference type="PANTHER" id="PTHR43040:SF1">
    <property type="entry name" value="RIBONUCLEASE D"/>
    <property type="match status" value="1"/>
</dbReference>
<dbReference type="SUPFAM" id="SSF52058">
    <property type="entry name" value="L domain-like"/>
    <property type="match status" value="1"/>
</dbReference>